<dbReference type="EMBL" id="QVQW01000053">
    <property type="protein sequence ID" value="RKU42635.1"/>
    <property type="molecule type" value="Genomic_DNA"/>
</dbReference>
<accession>A0A420Y436</accession>
<organism evidence="1 2">
    <name type="scientific">Coniochaeta pulveracea</name>
    <dbReference type="NCBI Taxonomy" id="177199"/>
    <lineage>
        <taxon>Eukaryota</taxon>
        <taxon>Fungi</taxon>
        <taxon>Dikarya</taxon>
        <taxon>Ascomycota</taxon>
        <taxon>Pezizomycotina</taxon>
        <taxon>Sordariomycetes</taxon>
        <taxon>Sordariomycetidae</taxon>
        <taxon>Coniochaetales</taxon>
        <taxon>Coniochaetaceae</taxon>
        <taxon>Coniochaeta</taxon>
    </lineage>
</organism>
<gene>
    <name evidence="1" type="ORF">DL546_000159</name>
</gene>
<name>A0A420Y436_9PEZI</name>
<evidence type="ECO:0000313" key="2">
    <source>
        <dbReference type="Proteomes" id="UP000275385"/>
    </source>
</evidence>
<dbReference type="AlphaFoldDB" id="A0A420Y436"/>
<proteinExistence type="predicted"/>
<evidence type="ECO:0008006" key="3">
    <source>
        <dbReference type="Google" id="ProtNLM"/>
    </source>
</evidence>
<dbReference type="OrthoDB" id="360540at2759"/>
<sequence>MKLVVIDYDMVKQDLTLPNPVNFNTSFHSAQEAPDLQRPSEGPVSFARWLPLILRSRGLSPSVVQTVRLSRSQARLLLNTAEGSLQSQTLNRMYADDIADEIIPLLDRELTFPPEGLFLRLAACSPKDGVHLVSGRMSMHTVDEIVLRTVTSTRARNALLHSLEDGEQESFDLFFMPFDVRMRSDREYRVFCPPGGHRITGISQYQWHKPWAYAHENEARQTEVVSRVSAEAERIRGLILDDLDESEMDRLLVEQGFSFDLLFDEERNACELVELNGFGARSSCGSCLFQWVRDREQLYRGEDMEFRVTK</sequence>
<keyword evidence="2" id="KW-1185">Reference proteome</keyword>
<comment type="caution">
    <text evidence="1">The sequence shown here is derived from an EMBL/GenBank/DDBJ whole genome shotgun (WGS) entry which is preliminary data.</text>
</comment>
<evidence type="ECO:0000313" key="1">
    <source>
        <dbReference type="EMBL" id="RKU42635.1"/>
    </source>
</evidence>
<protein>
    <recommendedName>
        <fullName evidence="3">Cell division cycle protein 123</fullName>
    </recommendedName>
</protein>
<reference evidence="1 2" key="1">
    <citation type="submission" date="2018-08" db="EMBL/GenBank/DDBJ databases">
        <title>Draft genome of the lignicolous fungus Coniochaeta pulveracea.</title>
        <authorList>
            <person name="Borstlap C.J."/>
            <person name="De Witt R.N."/>
            <person name="Botha A."/>
            <person name="Volschenk H."/>
        </authorList>
    </citation>
    <scope>NUCLEOTIDE SEQUENCE [LARGE SCALE GENOMIC DNA]</scope>
    <source>
        <strain evidence="1 2">CAB683</strain>
    </source>
</reference>
<dbReference type="Proteomes" id="UP000275385">
    <property type="component" value="Unassembled WGS sequence"/>
</dbReference>